<comment type="caution">
    <text evidence="1">The sequence shown here is derived from an EMBL/GenBank/DDBJ whole genome shotgun (WGS) entry which is preliminary data.</text>
</comment>
<dbReference type="AlphaFoldDB" id="A0A0F9BF29"/>
<sequence>LGTNMKYGAKFYHSDFFPKEKMWPMHYEEHAKHLDEWLSKAGLIKWDERWCIRG</sequence>
<evidence type="ECO:0000313" key="1">
    <source>
        <dbReference type="EMBL" id="KKL12417.1"/>
    </source>
</evidence>
<accession>A0A0F9BF29</accession>
<gene>
    <name evidence="1" type="ORF">LCGC14_2535990</name>
</gene>
<name>A0A0F9BF29_9ZZZZ</name>
<dbReference type="EMBL" id="LAZR01041267">
    <property type="protein sequence ID" value="KKL12417.1"/>
    <property type="molecule type" value="Genomic_DNA"/>
</dbReference>
<reference evidence="1" key="1">
    <citation type="journal article" date="2015" name="Nature">
        <title>Complex archaea that bridge the gap between prokaryotes and eukaryotes.</title>
        <authorList>
            <person name="Spang A."/>
            <person name="Saw J.H."/>
            <person name="Jorgensen S.L."/>
            <person name="Zaremba-Niedzwiedzka K."/>
            <person name="Martijn J."/>
            <person name="Lind A.E."/>
            <person name="van Eijk R."/>
            <person name="Schleper C."/>
            <person name="Guy L."/>
            <person name="Ettema T.J."/>
        </authorList>
    </citation>
    <scope>NUCLEOTIDE SEQUENCE</scope>
</reference>
<feature type="non-terminal residue" evidence="1">
    <location>
        <position position="1"/>
    </location>
</feature>
<proteinExistence type="predicted"/>
<organism evidence="1">
    <name type="scientific">marine sediment metagenome</name>
    <dbReference type="NCBI Taxonomy" id="412755"/>
    <lineage>
        <taxon>unclassified sequences</taxon>
        <taxon>metagenomes</taxon>
        <taxon>ecological metagenomes</taxon>
    </lineage>
</organism>
<protein>
    <submittedName>
        <fullName evidence="1">Uncharacterized protein</fullName>
    </submittedName>
</protein>